<keyword evidence="3" id="KW-1185">Reference proteome</keyword>
<dbReference type="Proteomes" id="UP000539075">
    <property type="component" value="Unassembled WGS sequence"/>
</dbReference>
<reference evidence="2 3" key="1">
    <citation type="submission" date="2020-08" db="EMBL/GenBank/DDBJ databases">
        <title>Genomic Encyclopedia of Type Strains, Phase IV (KMG-IV): sequencing the most valuable type-strain genomes for metagenomic binning, comparative biology and taxonomic classification.</title>
        <authorList>
            <person name="Goeker M."/>
        </authorList>
    </citation>
    <scope>NUCLEOTIDE SEQUENCE [LARGE SCALE GENOMIC DNA]</scope>
    <source>
        <strain evidence="2 3">DSM 11275</strain>
    </source>
</reference>
<feature type="chain" id="PRO_5031379369" description="Protoporphyrinogen oxidase" evidence="1">
    <location>
        <begin position="29"/>
        <end position="188"/>
    </location>
</feature>
<comment type="caution">
    <text evidence="2">The sequence shown here is derived from an EMBL/GenBank/DDBJ whole genome shotgun (WGS) entry which is preliminary data.</text>
</comment>
<protein>
    <recommendedName>
        <fullName evidence="4">Protoporphyrinogen oxidase</fullName>
    </recommendedName>
</protein>
<dbReference type="EMBL" id="JACHGO010000003">
    <property type="protein sequence ID" value="MBB5143326.1"/>
    <property type="molecule type" value="Genomic_DNA"/>
</dbReference>
<accession>A0A7W8C128</accession>
<keyword evidence="1" id="KW-0732">Signal</keyword>
<sequence length="188" mass="20566">MKFIQSEVPMRFSLFLPLLFVCALSIGAGDLTAQAASETPAATSRDFTRFSAKLPAGWDGEERTGFRSGNDEECMLILGLKDEAEDNYRALVSIFVLPNEKGATSENLAQDLTQFQADATEPQQDGHFWSFSGEPRTQGFKASALTRVNATKDMVLIAIIQDPENLGALEVFDSLKGLTPQTRELLGK</sequence>
<dbReference type="AlphaFoldDB" id="A0A7W8C128"/>
<evidence type="ECO:0000313" key="2">
    <source>
        <dbReference type="EMBL" id="MBB5143326.1"/>
    </source>
</evidence>
<feature type="signal peptide" evidence="1">
    <location>
        <begin position="1"/>
        <end position="28"/>
    </location>
</feature>
<proteinExistence type="predicted"/>
<evidence type="ECO:0008006" key="4">
    <source>
        <dbReference type="Google" id="ProtNLM"/>
    </source>
</evidence>
<name>A0A7W8C128_9BACT</name>
<evidence type="ECO:0000313" key="3">
    <source>
        <dbReference type="Proteomes" id="UP000539075"/>
    </source>
</evidence>
<organism evidence="2 3">
    <name type="scientific">Desulfovibrio intestinalis</name>
    <dbReference type="NCBI Taxonomy" id="58621"/>
    <lineage>
        <taxon>Bacteria</taxon>
        <taxon>Pseudomonadati</taxon>
        <taxon>Thermodesulfobacteriota</taxon>
        <taxon>Desulfovibrionia</taxon>
        <taxon>Desulfovibrionales</taxon>
        <taxon>Desulfovibrionaceae</taxon>
        <taxon>Desulfovibrio</taxon>
    </lineage>
</organism>
<evidence type="ECO:0000256" key="1">
    <source>
        <dbReference type="SAM" id="SignalP"/>
    </source>
</evidence>
<gene>
    <name evidence="2" type="ORF">HNQ38_001414</name>
</gene>